<dbReference type="NCBIfam" id="NF041023">
    <property type="entry name" value="PP0621_fam"/>
    <property type="match status" value="1"/>
</dbReference>
<dbReference type="RefSeq" id="WP_103921544.1">
    <property type="nucleotide sequence ID" value="NZ_FMSV02000542.1"/>
</dbReference>
<accession>A0A1H6FEV7</accession>
<dbReference type="InterPro" id="IPR049708">
    <property type="entry name" value="PP0621-like"/>
</dbReference>
<dbReference type="EMBL" id="FMSV02000542">
    <property type="protein sequence ID" value="SEH07951.1"/>
    <property type="molecule type" value="Genomic_DNA"/>
</dbReference>
<protein>
    <recommendedName>
        <fullName evidence="3">TRASH domain-containing protein</fullName>
    </recommendedName>
</protein>
<gene>
    <name evidence="1" type="ORF">MBHS_03838</name>
</gene>
<name>A0A1H6FEV7_9GAMM</name>
<keyword evidence="2" id="KW-1185">Reference proteome</keyword>
<organism evidence="1 2">
    <name type="scientific">Candidatus Venteria ishoeyi</name>
    <dbReference type="NCBI Taxonomy" id="1899563"/>
    <lineage>
        <taxon>Bacteria</taxon>
        <taxon>Pseudomonadati</taxon>
        <taxon>Pseudomonadota</taxon>
        <taxon>Gammaproteobacteria</taxon>
        <taxon>Thiotrichales</taxon>
        <taxon>Thiotrichaceae</taxon>
        <taxon>Venteria</taxon>
    </lineage>
</organism>
<reference evidence="1 2" key="1">
    <citation type="submission" date="2016-10" db="EMBL/GenBank/DDBJ databases">
        <authorList>
            <person name="de Groot N.N."/>
        </authorList>
    </citation>
    <scope>NUCLEOTIDE SEQUENCE [LARGE SCALE GENOMIC DNA]</scope>
    <source>
        <strain evidence="1">MBHS1</strain>
    </source>
</reference>
<dbReference type="AlphaFoldDB" id="A0A1H6FEV7"/>
<dbReference type="Proteomes" id="UP000236724">
    <property type="component" value="Unassembled WGS sequence"/>
</dbReference>
<sequence length="85" mass="10089">MFIRTLIILIGIWMLWQIFQGYKASLENEAENQTKQKKQNQAMPEKQHMLPCAFCGMHIPEQEAIHRGDKVYCCQEHRLADENQR</sequence>
<evidence type="ECO:0008006" key="3">
    <source>
        <dbReference type="Google" id="ProtNLM"/>
    </source>
</evidence>
<proteinExistence type="predicted"/>
<evidence type="ECO:0000313" key="1">
    <source>
        <dbReference type="EMBL" id="SEH07951.1"/>
    </source>
</evidence>
<evidence type="ECO:0000313" key="2">
    <source>
        <dbReference type="Proteomes" id="UP000236724"/>
    </source>
</evidence>